<dbReference type="PANTHER" id="PTHR42756">
    <property type="entry name" value="TRANSCRIPTIONAL REGULATOR, MARR"/>
    <property type="match status" value="1"/>
</dbReference>
<gene>
    <name evidence="5" type="ORF">M8523_07255</name>
</gene>
<evidence type="ECO:0000256" key="3">
    <source>
        <dbReference type="ARBA" id="ARBA00023163"/>
    </source>
</evidence>
<dbReference type="InterPro" id="IPR036390">
    <property type="entry name" value="WH_DNA-bd_sf"/>
</dbReference>
<dbReference type="GO" id="GO:0003677">
    <property type="term" value="F:DNA binding"/>
    <property type="evidence" value="ECO:0007669"/>
    <property type="project" value="UniProtKB-KW"/>
</dbReference>
<dbReference type="AlphaFoldDB" id="A0AA41YUZ6"/>
<keyword evidence="2" id="KW-0238">DNA-binding</keyword>
<reference evidence="5" key="1">
    <citation type="submission" date="2022-05" db="EMBL/GenBank/DDBJ databases">
        <authorList>
            <person name="Pankratov T."/>
        </authorList>
    </citation>
    <scope>NUCLEOTIDE SEQUENCE</scope>
    <source>
        <strain evidence="5">BP6-180914</strain>
    </source>
</reference>
<dbReference type="SUPFAM" id="SSF46785">
    <property type="entry name" value="Winged helix' DNA-binding domain"/>
    <property type="match status" value="1"/>
</dbReference>
<evidence type="ECO:0000256" key="1">
    <source>
        <dbReference type="ARBA" id="ARBA00023015"/>
    </source>
</evidence>
<keyword evidence="3" id="KW-0804">Transcription</keyword>
<keyword evidence="6" id="KW-1185">Reference proteome</keyword>
<accession>A0AA41YUZ6</accession>
<dbReference type="PANTHER" id="PTHR42756:SF1">
    <property type="entry name" value="TRANSCRIPTIONAL REPRESSOR OF EMRAB OPERON"/>
    <property type="match status" value="1"/>
</dbReference>
<proteinExistence type="predicted"/>
<organism evidence="5 6">
    <name type="scientific">Lichenifustis flavocetrariae</name>
    <dbReference type="NCBI Taxonomy" id="2949735"/>
    <lineage>
        <taxon>Bacteria</taxon>
        <taxon>Pseudomonadati</taxon>
        <taxon>Pseudomonadota</taxon>
        <taxon>Alphaproteobacteria</taxon>
        <taxon>Hyphomicrobiales</taxon>
        <taxon>Lichenihabitantaceae</taxon>
        <taxon>Lichenifustis</taxon>
    </lineage>
</organism>
<sequence length="158" mass="17330">MGTDYDIGIGKRLRLAHMAFSRALRLELAQEGISFGQFVHLDSLWAEDGLTQTELSRRVGIETASSTTILDELEKKTLITRVRSAEDRRRVNIFLTPEGTAMRDALLRRAAAVNATAKSGVAPADLHALFATLARLTDSLVAAYPQAGRPTRKERLGP</sequence>
<dbReference type="PRINTS" id="PR00598">
    <property type="entry name" value="HTHMARR"/>
</dbReference>
<feature type="domain" description="HTH marR-type" evidence="4">
    <location>
        <begin position="6"/>
        <end position="138"/>
    </location>
</feature>
<dbReference type="EMBL" id="JAMOIM010000003">
    <property type="protein sequence ID" value="MCW6507815.1"/>
    <property type="molecule type" value="Genomic_DNA"/>
</dbReference>
<name>A0AA41YUZ6_9HYPH</name>
<dbReference type="Gene3D" id="1.10.10.10">
    <property type="entry name" value="Winged helix-like DNA-binding domain superfamily/Winged helix DNA-binding domain"/>
    <property type="match status" value="1"/>
</dbReference>
<comment type="caution">
    <text evidence="5">The sequence shown here is derived from an EMBL/GenBank/DDBJ whole genome shotgun (WGS) entry which is preliminary data.</text>
</comment>
<evidence type="ECO:0000313" key="5">
    <source>
        <dbReference type="EMBL" id="MCW6507815.1"/>
    </source>
</evidence>
<dbReference type="GO" id="GO:0003700">
    <property type="term" value="F:DNA-binding transcription factor activity"/>
    <property type="evidence" value="ECO:0007669"/>
    <property type="project" value="InterPro"/>
</dbReference>
<keyword evidence="1" id="KW-0805">Transcription regulation</keyword>
<dbReference type="Pfam" id="PF01047">
    <property type="entry name" value="MarR"/>
    <property type="match status" value="1"/>
</dbReference>
<dbReference type="RefSeq" id="WP_282584172.1">
    <property type="nucleotide sequence ID" value="NZ_JAMOIM010000003.1"/>
</dbReference>
<dbReference type="Proteomes" id="UP001165667">
    <property type="component" value="Unassembled WGS sequence"/>
</dbReference>
<evidence type="ECO:0000259" key="4">
    <source>
        <dbReference type="PROSITE" id="PS50995"/>
    </source>
</evidence>
<evidence type="ECO:0000256" key="2">
    <source>
        <dbReference type="ARBA" id="ARBA00023125"/>
    </source>
</evidence>
<dbReference type="InterPro" id="IPR000835">
    <property type="entry name" value="HTH_MarR-typ"/>
</dbReference>
<dbReference type="InterPro" id="IPR036388">
    <property type="entry name" value="WH-like_DNA-bd_sf"/>
</dbReference>
<dbReference type="PROSITE" id="PS50995">
    <property type="entry name" value="HTH_MARR_2"/>
    <property type="match status" value="1"/>
</dbReference>
<evidence type="ECO:0000313" key="6">
    <source>
        <dbReference type="Proteomes" id="UP001165667"/>
    </source>
</evidence>
<protein>
    <submittedName>
        <fullName evidence="5">MarR family transcriptional regulator</fullName>
    </submittedName>
</protein>
<dbReference type="SMART" id="SM00347">
    <property type="entry name" value="HTH_MARR"/>
    <property type="match status" value="1"/>
</dbReference>